<feature type="compositionally biased region" description="Basic and acidic residues" evidence="1">
    <location>
        <begin position="1"/>
        <end position="11"/>
    </location>
</feature>
<accession>A0AA88D9T3</accession>
<dbReference type="Proteomes" id="UP001187192">
    <property type="component" value="Unassembled WGS sequence"/>
</dbReference>
<keyword evidence="3" id="KW-1185">Reference proteome</keyword>
<feature type="compositionally biased region" description="Low complexity" evidence="1">
    <location>
        <begin position="56"/>
        <end position="65"/>
    </location>
</feature>
<dbReference type="AlphaFoldDB" id="A0AA88D9T3"/>
<gene>
    <name evidence="2" type="ORF">TIFTF001_020433</name>
</gene>
<sequence length="75" mass="8199">MAGGERADSAEQRQAVRQASRQIWPEGRGRTRQSRGRQCAKQAGRSASLGGRRPVGRGASRGQRQAGRRGEPRED</sequence>
<dbReference type="EMBL" id="BTGU01000037">
    <property type="protein sequence ID" value="GMN51278.1"/>
    <property type="molecule type" value="Genomic_DNA"/>
</dbReference>
<feature type="region of interest" description="Disordered" evidence="1">
    <location>
        <begin position="1"/>
        <end position="75"/>
    </location>
</feature>
<proteinExistence type="predicted"/>
<name>A0AA88D9T3_FICCA</name>
<comment type="caution">
    <text evidence="2">The sequence shown here is derived from an EMBL/GenBank/DDBJ whole genome shotgun (WGS) entry which is preliminary data.</text>
</comment>
<protein>
    <submittedName>
        <fullName evidence="2">Uncharacterized protein</fullName>
    </submittedName>
</protein>
<organism evidence="2 3">
    <name type="scientific">Ficus carica</name>
    <name type="common">Common fig</name>
    <dbReference type="NCBI Taxonomy" id="3494"/>
    <lineage>
        <taxon>Eukaryota</taxon>
        <taxon>Viridiplantae</taxon>
        <taxon>Streptophyta</taxon>
        <taxon>Embryophyta</taxon>
        <taxon>Tracheophyta</taxon>
        <taxon>Spermatophyta</taxon>
        <taxon>Magnoliopsida</taxon>
        <taxon>eudicotyledons</taxon>
        <taxon>Gunneridae</taxon>
        <taxon>Pentapetalae</taxon>
        <taxon>rosids</taxon>
        <taxon>fabids</taxon>
        <taxon>Rosales</taxon>
        <taxon>Moraceae</taxon>
        <taxon>Ficeae</taxon>
        <taxon>Ficus</taxon>
    </lineage>
</organism>
<evidence type="ECO:0000313" key="2">
    <source>
        <dbReference type="EMBL" id="GMN51278.1"/>
    </source>
</evidence>
<reference evidence="2" key="1">
    <citation type="submission" date="2023-07" db="EMBL/GenBank/DDBJ databases">
        <title>draft genome sequence of fig (Ficus carica).</title>
        <authorList>
            <person name="Takahashi T."/>
            <person name="Nishimura K."/>
        </authorList>
    </citation>
    <scope>NUCLEOTIDE SEQUENCE</scope>
</reference>
<evidence type="ECO:0000256" key="1">
    <source>
        <dbReference type="SAM" id="MobiDB-lite"/>
    </source>
</evidence>
<evidence type="ECO:0000313" key="3">
    <source>
        <dbReference type="Proteomes" id="UP001187192"/>
    </source>
</evidence>